<reference evidence="2 3" key="1">
    <citation type="submission" date="2020-01" db="EMBL/GenBank/DDBJ databases">
        <title>Aspergillus terreus IFO 6365 whole genome shotgun sequence.</title>
        <authorList>
            <person name="Kanamasa S."/>
            <person name="Takahashi H."/>
        </authorList>
    </citation>
    <scope>NUCLEOTIDE SEQUENCE [LARGE SCALE GENOMIC DNA]</scope>
    <source>
        <strain evidence="2 3">IFO 6365</strain>
    </source>
</reference>
<dbReference type="EMBL" id="BLJY01000014">
    <property type="protein sequence ID" value="GFF21150.1"/>
    <property type="molecule type" value="Genomic_DNA"/>
</dbReference>
<feature type="region of interest" description="Disordered" evidence="1">
    <location>
        <begin position="98"/>
        <end position="168"/>
    </location>
</feature>
<organism evidence="2 3">
    <name type="scientific">Aspergillus terreus</name>
    <dbReference type="NCBI Taxonomy" id="33178"/>
    <lineage>
        <taxon>Eukaryota</taxon>
        <taxon>Fungi</taxon>
        <taxon>Dikarya</taxon>
        <taxon>Ascomycota</taxon>
        <taxon>Pezizomycotina</taxon>
        <taxon>Eurotiomycetes</taxon>
        <taxon>Eurotiomycetidae</taxon>
        <taxon>Eurotiales</taxon>
        <taxon>Aspergillaceae</taxon>
        <taxon>Aspergillus</taxon>
        <taxon>Aspergillus subgen. Circumdati</taxon>
    </lineage>
</organism>
<dbReference type="AlphaFoldDB" id="A0A5M3Z4A0"/>
<feature type="compositionally biased region" description="Polar residues" evidence="1">
    <location>
        <begin position="155"/>
        <end position="168"/>
    </location>
</feature>
<dbReference type="Proteomes" id="UP000452235">
    <property type="component" value="Unassembled WGS sequence"/>
</dbReference>
<evidence type="ECO:0000313" key="3">
    <source>
        <dbReference type="Proteomes" id="UP000452235"/>
    </source>
</evidence>
<proteinExistence type="predicted"/>
<keyword evidence="3" id="KW-1185">Reference proteome</keyword>
<name>A0A5M3Z4A0_ASPTE</name>
<protein>
    <submittedName>
        <fullName evidence="2">Uncharacterized protein</fullName>
    </submittedName>
</protein>
<evidence type="ECO:0000313" key="2">
    <source>
        <dbReference type="EMBL" id="GFF21150.1"/>
    </source>
</evidence>
<evidence type="ECO:0000256" key="1">
    <source>
        <dbReference type="SAM" id="MobiDB-lite"/>
    </source>
</evidence>
<gene>
    <name evidence="2" type="ORF">ATEIFO6365_0014008200</name>
</gene>
<comment type="caution">
    <text evidence="2">The sequence shown here is derived from an EMBL/GenBank/DDBJ whole genome shotgun (WGS) entry which is preliminary data.</text>
</comment>
<sequence>MSSNSTPDFGRILGVFPDEEPCLGYVYSCRRRCRNKVDSDERRQIGECLRQGTECLERGQQPPGWILHRIAALGLCWSHQYQTDNLLTQWQNKMKEYREENPSVNEPARTRSGAIYEAPQGRTQAAYDPVQSVTPRPVRQDPEDTAESPVPELQVRSSPAPTPTNDQLMSELPSVRNLLASLEILAQSMVCQTDTTLRSGCGAKAIVGPTTIAAASCPG</sequence>
<accession>A0A5M3Z4A0</accession>